<evidence type="ECO:0000313" key="6">
    <source>
        <dbReference type="Proteomes" id="UP000595296"/>
    </source>
</evidence>
<feature type="domain" description="GH18" evidence="4">
    <location>
        <begin position="1"/>
        <end position="336"/>
    </location>
</feature>
<gene>
    <name evidence="5" type="primary">chiA</name>
    <name evidence="5" type="ORF">H6P87_00994</name>
</gene>
<keyword evidence="5" id="KW-0378">Hydrolase</keyword>
<dbReference type="Gene3D" id="3.20.20.80">
    <property type="entry name" value="Glycosidases"/>
    <property type="match status" value="1"/>
</dbReference>
<organism evidence="5 6">
    <name type="scientific">Rickettsia tillamookensis</name>
    <dbReference type="NCBI Taxonomy" id="2761623"/>
    <lineage>
        <taxon>Bacteria</taxon>
        <taxon>Pseudomonadati</taxon>
        <taxon>Pseudomonadota</taxon>
        <taxon>Alphaproteobacteria</taxon>
        <taxon>Rickettsiales</taxon>
        <taxon>Rickettsiaceae</taxon>
        <taxon>Rickettsieae</taxon>
        <taxon>Rickettsia</taxon>
        <taxon>spotted fever group</taxon>
    </lineage>
</organism>
<proteinExistence type="predicted"/>
<dbReference type="Pfam" id="PF00704">
    <property type="entry name" value="Glyco_hydro_18"/>
    <property type="match status" value="1"/>
</dbReference>
<comment type="catalytic activity">
    <reaction evidence="1">
        <text>Random endo-hydrolysis of N-acetyl-beta-D-glucosaminide (1-&gt;4)-beta-linkages in chitin and chitodextrins.</text>
        <dbReference type="EC" id="3.2.1.14"/>
    </reaction>
</comment>
<dbReference type="InterPro" id="IPR011583">
    <property type="entry name" value="Chitinase_II/V-like_cat"/>
</dbReference>
<evidence type="ECO:0000256" key="3">
    <source>
        <dbReference type="ARBA" id="ARBA00023024"/>
    </source>
</evidence>
<sequence length="363" mass="39812">MLIVVLTDSEDYPNLYSQAKAQGALGAFHNLKTASPAGTKFALSVGGWTMSEAFHKMAESAATRKIFVDSVVKFLDKFPMYKQIDIDWEYPGAEGNGNPHGPEDGKNYTLLVKELRAALDVGNKYKDVAIAIAAAADPAKLALSNIKDLVDAGVTQIHLMTYDLFGGTYGDGKLAHHTNLYSSDKEWSIDQSVQYLKGLGINMKYVHVGYASYSRNAREVEIESVSPLKGTFKVDSNIVGSFENGVTEQYDIWNNYFDPSTGKGKNGFTLYTDKIADADFLYNPTSKVFMSIDTPRTVKAKAEYVKKNGLGGIFTWTTDLDNGVLSNSAHEGLGHTCIKQNIDMSTFYFEGETELVGQSIDSL</sequence>
<dbReference type="InterPro" id="IPR001223">
    <property type="entry name" value="Glyco_hydro18_cat"/>
</dbReference>
<accession>A0A9E6MHX8</accession>
<evidence type="ECO:0000259" key="4">
    <source>
        <dbReference type="PROSITE" id="PS51910"/>
    </source>
</evidence>
<name>A0A9E6MHX8_9RICK</name>
<keyword evidence="3" id="KW-0119">Carbohydrate metabolism</keyword>
<dbReference type="SMART" id="SM00636">
    <property type="entry name" value="Glyco_18"/>
    <property type="match status" value="1"/>
</dbReference>
<dbReference type="InterPro" id="IPR029070">
    <property type="entry name" value="Chitinase_insertion_sf"/>
</dbReference>
<dbReference type="SUPFAM" id="SSF54556">
    <property type="entry name" value="Chitinase insertion domain"/>
    <property type="match status" value="1"/>
</dbReference>
<dbReference type="InterPro" id="IPR017853">
    <property type="entry name" value="GH"/>
</dbReference>
<dbReference type="Proteomes" id="UP000595296">
    <property type="component" value="Chromosome"/>
</dbReference>
<dbReference type="RefSeq" id="WP_202068859.1">
    <property type="nucleotide sequence ID" value="NZ_CP060138.2"/>
</dbReference>
<evidence type="ECO:0000313" key="5">
    <source>
        <dbReference type="EMBL" id="QQV75437.1"/>
    </source>
</evidence>
<dbReference type="SUPFAM" id="SSF51445">
    <property type="entry name" value="(Trans)glycosidases"/>
    <property type="match status" value="1"/>
</dbReference>
<dbReference type="InterPro" id="IPR050314">
    <property type="entry name" value="Glycosyl_Hydrlase_18"/>
</dbReference>
<evidence type="ECO:0000256" key="2">
    <source>
        <dbReference type="ARBA" id="ARBA00012729"/>
    </source>
</evidence>
<dbReference type="EC" id="3.2.1.14" evidence="2"/>
<keyword evidence="6" id="KW-1185">Reference proteome</keyword>
<reference evidence="5 6" key="1">
    <citation type="journal article" date="2021" name="Int. J. Syst. Evol. Microbiol.">
        <title>Characterization of a novel transitional group Rickettsia species (Rickettsia tillamookensis sp. nov.) from the western black-legged tick, Ixodes pacificus.</title>
        <authorList>
            <person name="Gauthier D.T."/>
            <person name="Karpathy S.E."/>
            <person name="Grizzard S.L."/>
            <person name="Batra D."/>
            <person name="Rowe L.A."/>
            <person name="Paddock C.D."/>
        </authorList>
    </citation>
    <scope>NUCLEOTIDE SEQUENCE [LARGE SCALE GENOMIC DNA]</scope>
    <source>
        <strain evidence="5 6">Tillamook 23</strain>
    </source>
</reference>
<dbReference type="PANTHER" id="PTHR11177">
    <property type="entry name" value="CHITINASE"/>
    <property type="match status" value="1"/>
</dbReference>
<dbReference type="GO" id="GO:0008843">
    <property type="term" value="F:endochitinase activity"/>
    <property type="evidence" value="ECO:0007669"/>
    <property type="project" value="UniProtKB-EC"/>
</dbReference>
<dbReference type="EMBL" id="CP060138">
    <property type="protein sequence ID" value="QQV75437.1"/>
    <property type="molecule type" value="Genomic_DNA"/>
</dbReference>
<keyword evidence="3" id="KW-0146">Chitin degradation</keyword>
<protein>
    <recommendedName>
        <fullName evidence="2">chitinase</fullName>
        <ecNumber evidence="2">3.2.1.14</ecNumber>
    </recommendedName>
</protein>
<dbReference type="PROSITE" id="PS51910">
    <property type="entry name" value="GH18_2"/>
    <property type="match status" value="1"/>
</dbReference>
<keyword evidence="5" id="KW-0326">Glycosidase</keyword>
<keyword evidence="3" id="KW-0624">Polysaccharide degradation</keyword>
<evidence type="ECO:0000256" key="1">
    <source>
        <dbReference type="ARBA" id="ARBA00000822"/>
    </source>
</evidence>
<dbReference type="Gene3D" id="3.10.50.10">
    <property type="match status" value="1"/>
</dbReference>
<dbReference type="PANTHER" id="PTHR11177:SF317">
    <property type="entry name" value="CHITINASE 12-RELATED"/>
    <property type="match status" value="1"/>
</dbReference>